<keyword evidence="11 13" id="KW-0472">Membrane</keyword>
<evidence type="ECO:0000256" key="3">
    <source>
        <dbReference type="ARBA" id="ARBA00010199"/>
    </source>
</evidence>
<dbReference type="GO" id="GO:0015297">
    <property type="term" value="F:antiporter activity"/>
    <property type="evidence" value="ECO:0007669"/>
    <property type="project" value="UniProtKB-KW"/>
</dbReference>
<dbReference type="STRING" id="515622.bpr_I0915"/>
<dbReference type="EMBL" id="CP001810">
    <property type="protein sequence ID" value="ADL33657.1"/>
    <property type="molecule type" value="Genomic_DNA"/>
</dbReference>
<dbReference type="AlphaFoldDB" id="E0S1I2"/>
<comment type="subcellular location">
    <subcellularLocation>
        <location evidence="2">Cell membrane</location>
        <topology evidence="2">Multi-pass membrane protein</topology>
    </subcellularLocation>
</comment>
<evidence type="ECO:0000256" key="13">
    <source>
        <dbReference type="SAM" id="Phobius"/>
    </source>
</evidence>
<evidence type="ECO:0000256" key="12">
    <source>
        <dbReference type="ARBA" id="ARBA00031636"/>
    </source>
</evidence>
<keyword evidence="9 13" id="KW-1133">Transmembrane helix</keyword>
<keyword evidence="5" id="KW-0813">Transport</keyword>
<dbReference type="NCBIfam" id="TIGR00797">
    <property type="entry name" value="matE"/>
    <property type="match status" value="1"/>
</dbReference>
<evidence type="ECO:0000256" key="11">
    <source>
        <dbReference type="ARBA" id="ARBA00023136"/>
    </source>
</evidence>
<dbReference type="GO" id="GO:0006811">
    <property type="term" value="P:monoatomic ion transport"/>
    <property type="evidence" value="ECO:0007669"/>
    <property type="project" value="UniProtKB-KW"/>
</dbReference>
<evidence type="ECO:0000256" key="4">
    <source>
        <dbReference type="ARBA" id="ARBA00020268"/>
    </source>
</evidence>
<feature type="transmembrane region" description="Helical" evidence="13">
    <location>
        <begin position="196"/>
        <end position="220"/>
    </location>
</feature>
<dbReference type="PANTHER" id="PTHR43298">
    <property type="entry name" value="MULTIDRUG RESISTANCE PROTEIN NORM-RELATED"/>
    <property type="match status" value="1"/>
</dbReference>
<feature type="transmembrane region" description="Helical" evidence="13">
    <location>
        <begin position="169"/>
        <end position="190"/>
    </location>
</feature>
<dbReference type="KEGG" id="bpb:bpr_I0915"/>
<evidence type="ECO:0000256" key="9">
    <source>
        <dbReference type="ARBA" id="ARBA00022989"/>
    </source>
</evidence>
<evidence type="ECO:0000256" key="8">
    <source>
        <dbReference type="ARBA" id="ARBA00022692"/>
    </source>
</evidence>
<evidence type="ECO:0000256" key="1">
    <source>
        <dbReference type="ARBA" id="ARBA00003408"/>
    </source>
</evidence>
<dbReference type="GO" id="GO:0042910">
    <property type="term" value="F:xenobiotic transmembrane transporter activity"/>
    <property type="evidence" value="ECO:0007669"/>
    <property type="project" value="InterPro"/>
</dbReference>
<sequence>MKDYLLPIRTGQKLTVREEIILILRLSLPAILAQISSIIMQYIDASMVGHLGANASASIGLVSSSTWLVGGIITAASMGFSVCVAHRIGAQDERGARVIVRWGLICNFFFSLLIMAACVMVSPMLPMWMGGDAAIRKDATAYFLVYAFSVPVREMFLTSQGMIQSSGNIRLPSILNVIMCALDVVFNALLIPHFGVMGAALGTAFSFVVIMIVMMYELLVKSPALYIIGRSGDGNTSLFAFLSKELLTALKIAIPVAIDNVIMGFAYVAFTRIVSPFGTVSVAANSFSITAESLCYMPGFGIGVAATTIVGQCIGANRKTLARRLGWMSVILGMVIMGCSGILMWIFAPWMIGILSPDQEIRMLGTRILRIEAFAEPLYGASIVAAGVFRGAGETLLSSVLNLLSVWAVRIPLAYYLGSMFGLRGAWIAMATELCVRGTLFLIRLALWNRNK</sequence>
<dbReference type="RefSeq" id="WP_013280313.1">
    <property type="nucleotide sequence ID" value="NC_014387.1"/>
</dbReference>
<keyword evidence="6" id="KW-0050">Antiport</keyword>
<organism evidence="14 15">
    <name type="scientific">Butyrivibrio proteoclasticus (strain ATCC 51982 / DSM 14932 / B316)</name>
    <name type="common">Clostridium proteoclasticum</name>
    <dbReference type="NCBI Taxonomy" id="515622"/>
    <lineage>
        <taxon>Bacteria</taxon>
        <taxon>Bacillati</taxon>
        <taxon>Bacillota</taxon>
        <taxon>Clostridia</taxon>
        <taxon>Lachnospirales</taxon>
        <taxon>Lachnospiraceae</taxon>
        <taxon>Butyrivibrio</taxon>
    </lineage>
</organism>
<feature type="transmembrane region" description="Helical" evidence="13">
    <location>
        <begin position="67"/>
        <end position="90"/>
    </location>
</feature>
<dbReference type="PIRSF" id="PIRSF006603">
    <property type="entry name" value="DinF"/>
    <property type="match status" value="1"/>
</dbReference>
<evidence type="ECO:0000313" key="15">
    <source>
        <dbReference type="Proteomes" id="UP000001299"/>
    </source>
</evidence>
<dbReference type="Proteomes" id="UP000001299">
    <property type="component" value="Chromosome 1"/>
</dbReference>
<dbReference type="GO" id="GO:0005886">
    <property type="term" value="C:plasma membrane"/>
    <property type="evidence" value="ECO:0007669"/>
    <property type="project" value="UniProtKB-SubCell"/>
</dbReference>
<gene>
    <name evidence="14" type="ordered locus">bpr_I0915</name>
</gene>
<dbReference type="PANTHER" id="PTHR43298:SF2">
    <property type="entry name" value="FMN_FAD EXPORTER YEEO-RELATED"/>
    <property type="match status" value="1"/>
</dbReference>
<protein>
    <recommendedName>
        <fullName evidence="4">Probable multidrug resistance protein NorM</fullName>
    </recommendedName>
    <alternativeName>
        <fullName evidence="12">Multidrug-efflux transporter</fullName>
    </alternativeName>
</protein>
<dbReference type="CDD" id="cd13137">
    <property type="entry name" value="MATE_NorM_like"/>
    <property type="match status" value="1"/>
</dbReference>
<comment type="similarity">
    <text evidence="3">Belongs to the multi antimicrobial extrusion (MATE) (TC 2.A.66.1) family.</text>
</comment>
<evidence type="ECO:0000256" key="6">
    <source>
        <dbReference type="ARBA" id="ARBA00022449"/>
    </source>
</evidence>
<accession>E0S1I2</accession>
<evidence type="ECO:0000256" key="7">
    <source>
        <dbReference type="ARBA" id="ARBA00022475"/>
    </source>
</evidence>
<dbReference type="InterPro" id="IPR002528">
    <property type="entry name" value="MATE_fam"/>
</dbReference>
<reference evidence="14 15" key="1">
    <citation type="journal article" date="2010" name="PLoS ONE">
        <title>The glycobiome of the rumen bacterium Butyrivibrio proteoclasticus B316(T) highlights adaptation to a polysaccharide-rich environment.</title>
        <authorList>
            <person name="Kelly W.J."/>
            <person name="Leahy S.C."/>
            <person name="Altermann E."/>
            <person name="Yeoman C.J."/>
            <person name="Dunne J.C."/>
            <person name="Kong Z."/>
            <person name="Pacheco D.M."/>
            <person name="Li D."/>
            <person name="Noel S.J."/>
            <person name="Moon C.D."/>
            <person name="Cookson A.L."/>
            <person name="Attwood G.T."/>
        </authorList>
    </citation>
    <scope>NUCLEOTIDE SEQUENCE [LARGE SCALE GENOMIC DNA]</scope>
    <source>
        <strain evidence="15">ATCC 51982 / DSM 14932 / B316</strain>
    </source>
</reference>
<proteinExistence type="inferred from homology"/>
<evidence type="ECO:0000256" key="5">
    <source>
        <dbReference type="ARBA" id="ARBA00022448"/>
    </source>
</evidence>
<evidence type="ECO:0000256" key="2">
    <source>
        <dbReference type="ARBA" id="ARBA00004651"/>
    </source>
</evidence>
<feature type="transmembrane region" description="Helical" evidence="13">
    <location>
        <begin position="102"/>
        <end position="127"/>
    </location>
</feature>
<feature type="transmembrane region" description="Helical" evidence="13">
    <location>
        <begin position="427"/>
        <end position="447"/>
    </location>
</feature>
<keyword evidence="7" id="KW-1003">Cell membrane</keyword>
<dbReference type="InterPro" id="IPR048279">
    <property type="entry name" value="MdtK-like"/>
</dbReference>
<dbReference type="HOGENOM" id="CLU_012893_5_3_9"/>
<evidence type="ECO:0000313" key="14">
    <source>
        <dbReference type="EMBL" id="ADL33657.1"/>
    </source>
</evidence>
<evidence type="ECO:0000256" key="10">
    <source>
        <dbReference type="ARBA" id="ARBA00023065"/>
    </source>
</evidence>
<dbReference type="Pfam" id="PF01554">
    <property type="entry name" value="MatE"/>
    <property type="match status" value="2"/>
</dbReference>
<feature type="transmembrane region" description="Helical" evidence="13">
    <location>
        <begin position="139"/>
        <end position="157"/>
    </location>
</feature>
<dbReference type="eggNOG" id="COG0534">
    <property type="taxonomic scope" value="Bacteria"/>
</dbReference>
<dbReference type="InterPro" id="IPR050222">
    <property type="entry name" value="MATE_MdtK"/>
</dbReference>
<keyword evidence="8 13" id="KW-0812">Transmembrane</keyword>
<keyword evidence="10" id="KW-0406">Ion transport</keyword>
<feature type="transmembrane region" description="Helical" evidence="13">
    <location>
        <begin position="325"/>
        <end position="348"/>
    </location>
</feature>
<name>E0S1I2_BUTPB</name>
<comment type="function">
    <text evidence="1">Multidrug efflux pump.</text>
</comment>
<keyword evidence="15" id="KW-1185">Reference proteome</keyword>
<feature type="transmembrane region" description="Helical" evidence="13">
    <location>
        <begin position="20"/>
        <end position="43"/>
    </location>
</feature>